<evidence type="ECO:0000259" key="12">
    <source>
        <dbReference type="Pfam" id="PF13090"/>
    </source>
</evidence>
<dbReference type="OrthoDB" id="9761456at2"/>
<dbReference type="NCBIfam" id="TIGR03705">
    <property type="entry name" value="poly_P_kin"/>
    <property type="match status" value="1"/>
</dbReference>
<dbReference type="Pfam" id="PF17941">
    <property type="entry name" value="PP_kinase_C_1"/>
    <property type="match status" value="1"/>
</dbReference>
<keyword evidence="15" id="KW-1185">Reference proteome</keyword>
<evidence type="ECO:0000256" key="7">
    <source>
        <dbReference type="ARBA" id="ARBA00022842"/>
    </source>
</evidence>
<dbReference type="NCBIfam" id="NF003918">
    <property type="entry name" value="PRK05443.1-2"/>
    <property type="match status" value="1"/>
</dbReference>
<dbReference type="RefSeq" id="WP_144845520.1">
    <property type="nucleotide sequence ID" value="NZ_VNJI01000008.1"/>
</dbReference>
<proteinExistence type="inferred from homology"/>
<dbReference type="Gene3D" id="3.30.870.10">
    <property type="entry name" value="Endonuclease Chain A"/>
    <property type="match status" value="2"/>
</dbReference>
<feature type="binding site" evidence="8">
    <location>
        <position position="41"/>
    </location>
    <ligand>
        <name>ATP</name>
        <dbReference type="ChEBI" id="CHEBI:30616"/>
    </ligand>
</feature>
<keyword evidence="2 8" id="KW-0808">Transferase</keyword>
<evidence type="ECO:0000256" key="4">
    <source>
        <dbReference type="ARBA" id="ARBA00022741"/>
    </source>
</evidence>
<evidence type="ECO:0000313" key="14">
    <source>
        <dbReference type="EMBL" id="TVY10434.1"/>
    </source>
</evidence>
<comment type="similarity">
    <text evidence="8 9">Belongs to the polyphosphate kinase 1 (PPK1) family.</text>
</comment>
<keyword evidence="3 8" id="KW-0479">Metal-binding</keyword>
<dbReference type="GO" id="GO:0046872">
    <property type="term" value="F:metal ion binding"/>
    <property type="evidence" value="ECO:0007669"/>
    <property type="project" value="UniProtKB-KW"/>
</dbReference>
<dbReference type="InterPro" id="IPR003414">
    <property type="entry name" value="PP_kinase"/>
</dbReference>
<evidence type="ECO:0000313" key="15">
    <source>
        <dbReference type="Proteomes" id="UP000317036"/>
    </source>
</evidence>
<evidence type="ECO:0000256" key="6">
    <source>
        <dbReference type="ARBA" id="ARBA00022840"/>
    </source>
</evidence>
<dbReference type="SUPFAM" id="SSF56024">
    <property type="entry name" value="Phospholipase D/nuclease"/>
    <property type="match status" value="2"/>
</dbReference>
<reference evidence="14 15" key="1">
    <citation type="submission" date="2019-07" db="EMBL/GenBank/DDBJ databases">
        <authorList>
            <person name="Kim J."/>
        </authorList>
    </citation>
    <scope>NUCLEOTIDE SEQUENCE [LARGE SCALE GENOMIC DNA]</scope>
    <source>
        <strain evidence="14 15">JC52</strain>
    </source>
</reference>
<keyword evidence="1 8" id="KW-0597">Phosphoprotein</keyword>
<dbReference type="AlphaFoldDB" id="A0A559KE89"/>
<evidence type="ECO:0000256" key="5">
    <source>
        <dbReference type="ARBA" id="ARBA00022777"/>
    </source>
</evidence>
<dbReference type="Pfam" id="PF13089">
    <property type="entry name" value="PP_kinase_N"/>
    <property type="match status" value="1"/>
</dbReference>
<dbReference type="InterPro" id="IPR041108">
    <property type="entry name" value="PP_kinase_C_1"/>
</dbReference>
<dbReference type="CDD" id="cd09168">
    <property type="entry name" value="PLDc_PaPPK1_C2_like"/>
    <property type="match status" value="1"/>
</dbReference>
<dbReference type="InterPro" id="IPR036830">
    <property type="entry name" value="PP_kinase_middle_dom_sf"/>
</dbReference>
<dbReference type="GO" id="GO:0005524">
    <property type="term" value="F:ATP binding"/>
    <property type="evidence" value="ECO:0007669"/>
    <property type="project" value="UniProtKB-KW"/>
</dbReference>
<feature type="binding site" evidence="8">
    <location>
        <position position="401"/>
    </location>
    <ligand>
        <name>Mg(2+)</name>
        <dbReference type="ChEBI" id="CHEBI:18420"/>
    </ligand>
</feature>
<protein>
    <recommendedName>
        <fullName evidence="8 9">Polyphosphate kinase</fullName>
        <ecNumber evidence="8 9">2.7.4.1</ecNumber>
    </recommendedName>
    <alternativeName>
        <fullName evidence="8">ATP-polyphosphate phosphotransferase</fullName>
    </alternativeName>
    <alternativeName>
        <fullName evidence="8">Polyphosphoric acid kinase</fullName>
    </alternativeName>
</protein>
<dbReference type="GO" id="GO:0008976">
    <property type="term" value="F:polyphosphate kinase activity"/>
    <property type="evidence" value="ECO:0007669"/>
    <property type="project" value="UniProtKB-UniRule"/>
</dbReference>
<evidence type="ECO:0000256" key="8">
    <source>
        <dbReference type="HAMAP-Rule" id="MF_00347"/>
    </source>
</evidence>
<dbReference type="EMBL" id="VNJI01000008">
    <property type="protein sequence ID" value="TVY10434.1"/>
    <property type="molecule type" value="Genomic_DNA"/>
</dbReference>
<feature type="domain" description="Polyphosphate kinase C-terminal" evidence="12">
    <location>
        <begin position="501"/>
        <end position="669"/>
    </location>
</feature>
<dbReference type="SUPFAM" id="SSF143724">
    <property type="entry name" value="PHP14-like"/>
    <property type="match status" value="1"/>
</dbReference>
<feature type="binding site" evidence="8">
    <location>
        <position position="371"/>
    </location>
    <ligand>
        <name>Mg(2+)</name>
        <dbReference type="ChEBI" id="CHEBI:18420"/>
    </ligand>
</feature>
<dbReference type="Proteomes" id="UP000317036">
    <property type="component" value="Unassembled WGS sequence"/>
</dbReference>
<feature type="domain" description="Polyphosphate kinase N-terminal" evidence="11">
    <location>
        <begin position="3"/>
        <end position="106"/>
    </location>
</feature>
<dbReference type="Gene3D" id="3.30.1840.10">
    <property type="entry name" value="Polyphosphate kinase middle domain"/>
    <property type="match status" value="1"/>
</dbReference>
<feature type="binding site" evidence="8">
    <location>
        <position position="560"/>
    </location>
    <ligand>
        <name>ATP</name>
        <dbReference type="ChEBI" id="CHEBI:30616"/>
    </ligand>
</feature>
<dbReference type="GO" id="GO:0009358">
    <property type="term" value="C:polyphosphate kinase complex"/>
    <property type="evidence" value="ECO:0007669"/>
    <property type="project" value="InterPro"/>
</dbReference>
<dbReference type="FunFam" id="3.30.870.10:FF:000001">
    <property type="entry name" value="Polyphosphate kinase"/>
    <property type="match status" value="1"/>
</dbReference>
<dbReference type="HAMAP" id="MF_00347">
    <property type="entry name" value="Polyphosphate_kinase"/>
    <property type="match status" value="1"/>
</dbReference>
<feature type="binding site" evidence="8">
    <location>
        <position position="588"/>
    </location>
    <ligand>
        <name>ATP</name>
        <dbReference type="ChEBI" id="CHEBI:30616"/>
    </ligand>
</feature>
<feature type="domain" description="Polyphosphate kinase middle" evidence="10">
    <location>
        <begin position="117"/>
        <end position="300"/>
    </location>
</feature>
<dbReference type="Pfam" id="PF02503">
    <property type="entry name" value="PP_kinase"/>
    <property type="match status" value="1"/>
</dbReference>
<keyword evidence="5 8" id="KW-0418">Kinase</keyword>
<comment type="cofactor">
    <cofactor evidence="8">
        <name>Mg(2+)</name>
        <dbReference type="ChEBI" id="CHEBI:18420"/>
    </cofactor>
</comment>
<evidence type="ECO:0000256" key="3">
    <source>
        <dbReference type="ARBA" id="ARBA00022723"/>
    </source>
</evidence>
<keyword evidence="6 8" id="KW-0067">ATP-binding</keyword>
<evidence type="ECO:0000256" key="1">
    <source>
        <dbReference type="ARBA" id="ARBA00022553"/>
    </source>
</evidence>
<dbReference type="NCBIfam" id="NF003917">
    <property type="entry name" value="PRK05443.1-1"/>
    <property type="match status" value="1"/>
</dbReference>
<comment type="function">
    <text evidence="8 9">Catalyzes the reversible transfer of the terminal phosphate of ATP to form a long-chain polyphosphate (polyP).</text>
</comment>
<dbReference type="InterPro" id="IPR025198">
    <property type="entry name" value="PPK_N_dom"/>
</dbReference>
<evidence type="ECO:0000256" key="9">
    <source>
        <dbReference type="RuleBase" id="RU003800"/>
    </source>
</evidence>
<evidence type="ECO:0000259" key="10">
    <source>
        <dbReference type="Pfam" id="PF02503"/>
    </source>
</evidence>
<evidence type="ECO:0000259" key="11">
    <source>
        <dbReference type="Pfam" id="PF13089"/>
    </source>
</evidence>
<evidence type="ECO:0000259" key="13">
    <source>
        <dbReference type="Pfam" id="PF17941"/>
    </source>
</evidence>
<comment type="catalytic activity">
    <reaction evidence="8 9">
        <text>[phosphate](n) + ATP = [phosphate](n+1) + ADP</text>
        <dbReference type="Rhea" id="RHEA:19573"/>
        <dbReference type="Rhea" id="RHEA-COMP:9859"/>
        <dbReference type="Rhea" id="RHEA-COMP:14280"/>
        <dbReference type="ChEBI" id="CHEBI:16838"/>
        <dbReference type="ChEBI" id="CHEBI:30616"/>
        <dbReference type="ChEBI" id="CHEBI:456216"/>
        <dbReference type="EC" id="2.7.4.1"/>
    </reaction>
</comment>
<dbReference type="GO" id="GO:0006799">
    <property type="term" value="P:polyphosphate biosynthetic process"/>
    <property type="evidence" value="ECO:0007669"/>
    <property type="project" value="UniProtKB-UniRule"/>
</dbReference>
<dbReference type="InterPro" id="IPR025200">
    <property type="entry name" value="PPK_C_dom2"/>
</dbReference>
<keyword evidence="4 8" id="KW-0547">Nucleotide-binding</keyword>
<sequence>MIYSNRDLSWLKFNHRVLEEAMDENTPLLERVKFLSIVATNLDEFMSIRVPRVIDQINSKVFQKDFAGYTPEGLLKRITRRAKTLVELQYRTFHTVFHELKQHGIQCKAMDELDHMQKKELQSYYTNKVFPVLTPMAIDQSRPFPLFRSKGLYLSVVLRQEGIATEEDDEPDLAFLQVPANLPRIIPVPSNSKNSQEFILLEDLIKDQIDTLFFGYTLIGVHCFRITRNADFILEEEEAEDLVEEMQKEIRRRQWGNPVRLEIEKDFHPFALKALREELELCDIVYEIGGPLDLSYLMKLPEMIPGMYQLRYPRVEPIYPMDMDRSDIFAMLKQRDMLAFHPYESFEVVPDFLQQAAIDPSVLAIKMTLYRVSGDSPLVHALERAAELGKQVTVLVEIKARFDEERNIAWARKLERAGCHIVYGLVGLKTHAKLIMVVREESGTLQRYVHISTGNYNEHTARLFTDIGLFTSNAKIGEDIAVLFNEMTGFSTARDWNYISAAPTDLKQTLITKIQREMKHCQEGKPARIIAKMNSLSNREMVDQLYAASQAGIKIDLIVRGICVLRPGIPGISENITVRSIIDRYLEHSRIFYFENAGDPEVWLSSADWMSRNLERRIELICPVLDQSLKDLVIQSLQLVLSDRVKSRIMLPSGRYVRENGGASPIRSQFETQEFIAAWKKHRYQTIPSH</sequence>
<organism evidence="14 15">
    <name type="scientific">Paenibacillus cremeus</name>
    <dbReference type="NCBI Taxonomy" id="2163881"/>
    <lineage>
        <taxon>Bacteria</taxon>
        <taxon>Bacillati</taxon>
        <taxon>Bacillota</taxon>
        <taxon>Bacilli</taxon>
        <taxon>Bacillales</taxon>
        <taxon>Paenibacillaceae</taxon>
        <taxon>Paenibacillus</taxon>
    </lineage>
</organism>
<dbReference type="Pfam" id="PF13090">
    <property type="entry name" value="PP_kinase_C"/>
    <property type="match status" value="1"/>
</dbReference>
<dbReference type="PANTHER" id="PTHR30218">
    <property type="entry name" value="POLYPHOSPHATE KINASE"/>
    <property type="match status" value="1"/>
</dbReference>
<dbReference type="NCBIfam" id="NF003921">
    <property type="entry name" value="PRK05443.2-2"/>
    <property type="match status" value="1"/>
</dbReference>
<dbReference type="SUPFAM" id="SSF140356">
    <property type="entry name" value="PPK N-terminal domain-like"/>
    <property type="match status" value="1"/>
</dbReference>
<evidence type="ECO:0000256" key="2">
    <source>
        <dbReference type="ARBA" id="ARBA00022679"/>
    </source>
</evidence>
<comment type="PTM">
    <text evidence="8 9">An intermediate of this reaction is the autophosphorylated ppk in which a phosphate is covalently linked to a histidine residue through a N-P bond.</text>
</comment>
<accession>A0A559KE89</accession>
<feature type="active site" description="Phosphohistidine intermediate" evidence="8">
    <location>
        <position position="431"/>
    </location>
</feature>
<dbReference type="PIRSF" id="PIRSF015589">
    <property type="entry name" value="PP_kinase"/>
    <property type="match status" value="1"/>
</dbReference>
<name>A0A559KE89_9BACL</name>
<dbReference type="CDD" id="cd09165">
    <property type="entry name" value="PLDc_PaPPK1_C1_like"/>
    <property type="match status" value="1"/>
</dbReference>
<dbReference type="EC" id="2.7.4.1" evidence="8 9"/>
<keyword evidence="7 8" id="KW-0460">Magnesium</keyword>
<feature type="domain" description="Polyphosphate kinase C-terminal" evidence="13">
    <location>
        <begin position="327"/>
        <end position="491"/>
    </location>
</feature>
<dbReference type="InterPro" id="IPR024953">
    <property type="entry name" value="PP_kinase_middle"/>
</dbReference>
<dbReference type="Gene3D" id="1.20.58.310">
    <property type="entry name" value="Polyphosphate kinase N-terminal domain"/>
    <property type="match status" value="1"/>
</dbReference>
<comment type="caution">
    <text evidence="8">Lacks conserved residue(s) required for the propagation of feature annotation.</text>
</comment>
<dbReference type="InterPro" id="IPR036832">
    <property type="entry name" value="PPK_N_dom_sf"/>
</dbReference>
<gene>
    <name evidence="14" type="primary">ppk1</name>
    <name evidence="8" type="synonym">ppk</name>
    <name evidence="14" type="ORF">FPZ49_08545</name>
</gene>
<dbReference type="PANTHER" id="PTHR30218:SF0">
    <property type="entry name" value="POLYPHOSPHATE KINASE"/>
    <property type="match status" value="1"/>
</dbReference>
<comment type="caution">
    <text evidence="14">The sequence shown here is derived from an EMBL/GenBank/DDBJ whole genome shotgun (WGS) entry which is preliminary data.</text>
</comment>